<evidence type="ECO:0000256" key="4">
    <source>
        <dbReference type="SAM" id="Phobius"/>
    </source>
</evidence>
<accession>W0SH23</accession>
<dbReference type="PANTHER" id="PTHR43129:SF1">
    <property type="entry name" value="FOSMIDOMYCIN RESISTANCE PROTEIN"/>
    <property type="match status" value="1"/>
</dbReference>
<dbReference type="OrthoDB" id="8520784at2"/>
<dbReference type="AlphaFoldDB" id="W0SH23"/>
<proteinExistence type="predicted"/>
<evidence type="ECO:0000259" key="5">
    <source>
        <dbReference type="PROSITE" id="PS50850"/>
    </source>
</evidence>
<name>W0SH23_9PROT</name>
<feature type="transmembrane region" description="Helical" evidence="4">
    <location>
        <begin position="311"/>
        <end position="329"/>
    </location>
</feature>
<reference evidence="6 7" key="1">
    <citation type="journal article" date="2014" name="Syst. Appl. Microbiol.">
        <title>Complete genomes of freshwater sulfur oxidizers Sulfuricella denitrificans skB26 and Sulfuritalea hydrogenivorans sk43H: genetic insights into the sulfur oxidation pathway of betaproteobacteria.</title>
        <authorList>
            <person name="Watanabe T."/>
            <person name="Kojima H."/>
            <person name="Fukui M."/>
        </authorList>
    </citation>
    <scope>NUCLEOTIDE SEQUENCE [LARGE SCALE GENOMIC DNA]</scope>
    <source>
        <strain evidence="6">DSM22779</strain>
    </source>
</reference>
<feature type="domain" description="Major facilitator superfamily (MFS) profile" evidence="5">
    <location>
        <begin position="13"/>
        <end position="404"/>
    </location>
</feature>
<feature type="transmembrane region" description="Helical" evidence="4">
    <location>
        <begin position="51"/>
        <end position="71"/>
    </location>
</feature>
<dbReference type="KEGG" id="shd:SUTH_02474"/>
<evidence type="ECO:0000313" key="7">
    <source>
        <dbReference type="Proteomes" id="UP000031637"/>
    </source>
</evidence>
<gene>
    <name evidence="6" type="ORF">SUTH_02474</name>
</gene>
<dbReference type="PROSITE" id="PS50850">
    <property type="entry name" value="MFS"/>
    <property type="match status" value="1"/>
</dbReference>
<feature type="transmembrane region" description="Helical" evidence="4">
    <location>
        <begin position="168"/>
        <end position="186"/>
    </location>
</feature>
<dbReference type="GO" id="GO:0022857">
    <property type="term" value="F:transmembrane transporter activity"/>
    <property type="evidence" value="ECO:0007669"/>
    <property type="project" value="InterPro"/>
</dbReference>
<organism evidence="6 7">
    <name type="scientific">Sulfuritalea hydrogenivorans sk43H</name>
    <dbReference type="NCBI Taxonomy" id="1223802"/>
    <lineage>
        <taxon>Bacteria</taxon>
        <taxon>Pseudomonadati</taxon>
        <taxon>Pseudomonadota</taxon>
        <taxon>Betaproteobacteria</taxon>
        <taxon>Nitrosomonadales</taxon>
        <taxon>Sterolibacteriaceae</taxon>
        <taxon>Sulfuritalea</taxon>
    </lineage>
</organism>
<dbReference type="EMBL" id="AP012547">
    <property type="protein sequence ID" value="BAO30257.1"/>
    <property type="molecule type" value="Genomic_DNA"/>
</dbReference>
<feature type="transmembrane region" description="Helical" evidence="4">
    <location>
        <begin position="207"/>
        <end position="230"/>
    </location>
</feature>
<feature type="transmembrane region" description="Helical" evidence="4">
    <location>
        <begin position="350"/>
        <end position="369"/>
    </location>
</feature>
<keyword evidence="1 4" id="KW-0812">Transmembrane</keyword>
<dbReference type="GO" id="GO:0005886">
    <property type="term" value="C:plasma membrane"/>
    <property type="evidence" value="ECO:0007669"/>
    <property type="project" value="TreeGrafter"/>
</dbReference>
<keyword evidence="2 4" id="KW-1133">Transmembrane helix</keyword>
<dbReference type="RefSeq" id="WP_041099613.1">
    <property type="nucleotide sequence ID" value="NZ_AP012547.1"/>
</dbReference>
<protein>
    <submittedName>
        <fullName evidence="6">Major facilitator transporter</fullName>
    </submittedName>
</protein>
<evidence type="ECO:0000256" key="2">
    <source>
        <dbReference type="ARBA" id="ARBA00022989"/>
    </source>
</evidence>
<evidence type="ECO:0000256" key="1">
    <source>
        <dbReference type="ARBA" id="ARBA00022692"/>
    </source>
</evidence>
<dbReference type="Gene3D" id="1.20.1250.20">
    <property type="entry name" value="MFS general substrate transporter like domains"/>
    <property type="match status" value="2"/>
</dbReference>
<dbReference type="SUPFAM" id="SSF103473">
    <property type="entry name" value="MFS general substrate transporter"/>
    <property type="match status" value="1"/>
</dbReference>
<evidence type="ECO:0000256" key="3">
    <source>
        <dbReference type="ARBA" id="ARBA00023136"/>
    </source>
</evidence>
<dbReference type="Proteomes" id="UP000031637">
    <property type="component" value="Chromosome"/>
</dbReference>
<keyword evidence="7" id="KW-1185">Reference proteome</keyword>
<keyword evidence="3 4" id="KW-0472">Membrane</keyword>
<dbReference type="PANTHER" id="PTHR43129">
    <property type="entry name" value="FOSMIDOMYCIN RESISTANCE PROTEIN"/>
    <property type="match status" value="1"/>
</dbReference>
<dbReference type="HOGENOM" id="CLU_052485_1_0_4"/>
<dbReference type="InterPro" id="IPR020846">
    <property type="entry name" value="MFS_dom"/>
</dbReference>
<dbReference type="Pfam" id="PF07690">
    <property type="entry name" value="MFS_1"/>
    <property type="match status" value="1"/>
</dbReference>
<feature type="transmembrane region" description="Helical" evidence="4">
    <location>
        <begin position="136"/>
        <end position="162"/>
    </location>
</feature>
<sequence>MIPNSPVRADAAVIALVGVAHATSHLFHLLLPPLFPLLMPDFGFGYTEAGFLMTVFFTISGVGQAFAGIVVDRYGARRVLMAGVSLLAASGLALSAAANYSMLLLAVALAGIGNSVFHPADFSLLNKKVSPARLGYAFSVHGLSGNLGWAIGAAISGMALAWAGWRGAGIAAALVALCSVAALQMAKPLLDDDVARVGAGGTAAGATFGFLGAPAIWLAFMFFLLITAAFGGLQSFSAPVLGGIYGLSPATAVAALTGYLLGSAAGMVIGGFVAVRVQAHDRTVGGALIAAAVFAAVLASGLPAAWSVIPLMAGIGIGVGLAGPSRDLLVRRVATDSLAGGNASPAFGRVYGFVYSGLDVGLALGPLAFGMLLDAGGRDGVLPGVALLQVLAVLTVLAMGRRVGRPALRSG</sequence>
<feature type="transmembrane region" description="Helical" evidence="4">
    <location>
        <begin position="381"/>
        <end position="400"/>
    </location>
</feature>
<feature type="transmembrane region" description="Helical" evidence="4">
    <location>
        <begin position="287"/>
        <end position="305"/>
    </location>
</feature>
<evidence type="ECO:0000313" key="6">
    <source>
        <dbReference type="EMBL" id="BAO30257.1"/>
    </source>
</evidence>
<dbReference type="STRING" id="1223802.SUTH_02474"/>
<dbReference type="InterPro" id="IPR011701">
    <property type="entry name" value="MFS"/>
</dbReference>
<feature type="transmembrane region" description="Helical" evidence="4">
    <location>
        <begin position="250"/>
        <end position="275"/>
    </location>
</feature>
<dbReference type="InterPro" id="IPR036259">
    <property type="entry name" value="MFS_trans_sf"/>
</dbReference>
<feature type="transmembrane region" description="Helical" evidence="4">
    <location>
        <begin position="12"/>
        <end position="31"/>
    </location>
</feature>